<evidence type="ECO:0000313" key="1">
    <source>
        <dbReference type="EnsemblPlants" id="AVESA.00010b.r2.1AG0006470.1.CDS.1"/>
    </source>
</evidence>
<evidence type="ECO:0000313" key="2">
    <source>
        <dbReference type="Proteomes" id="UP001732700"/>
    </source>
</evidence>
<reference evidence="1" key="2">
    <citation type="submission" date="2025-09" db="UniProtKB">
        <authorList>
            <consortium name="EnsemblPlants"/>
        </authorList>
    </citation>
    <scope>IDENTIFICATION</scope>
</reference>
<keyword evidence="2" id="KW-1185">Reference proteome</keyword>
<dbReference type="EnsemblPlants" id="AVESA.00010b.r2.1AG0006470.1">
    <property type="protein sequence ID" value="AVESA.00010b.r2.1AG0006470.1.CDS.1"/>
    <property type="gene ID" value="AVESA.00010b.r2.1AG0006470"/>
</dbReference>
<name>A0ACD5T7S2_AVESA</name>
<dbReference type="Proteomes" id="UP001732700">
    <property type="component" value="Chromosome 1A"/>
</dbReference>
<reference evidence="1" key="1">
    <citation type="submission" date="2021-05" db="EMBL/GenBank/DDBJ databases">
        <authorList>
            <person name="Scholz U."/>
            <person name="Mascher M."/>
            <person name="Fiebig A."/>
        </authorList>
    </citation>
    <scope>NUCLEOTIDE SEQUENCE [LARGE SCALE GENOMIC DNA]</scope>
</reference>
<organism evidence="1 2">
    <name type="scientific">Avena sativa</name>
    <name type="common">Oat</name>
    <dbReference type="NCBI Taxonomy" id="4498"/>
    <lineage>
        <taxon>Eukaryota</taxon>
        <taxon>Viridiplantae</taxon>
        <taxon>Streptophyta</taxon>
        <taxon>Embryophyta</taxon>
        <taxon>Tracheophyta</taxon>
        <taxon>Spermatophyta</taxon>
        <taxon>Magnoliopsida</taxon>
        <taxon>Liliopsida</taxon>
        <taxon>Poales</taxon>
        <taxon>Poaceae</taxon>
        <taxon>BOP clade</taxon>
        <taxon>Pooideae</taxon>
        <taxon>Poodae</taxon>
        <taxon>Poeae</taxon>
        <taxon>Poeae Chloroplast Group 1 (Aveneae type)</taxon>
        <taxon>Aveninae</taxon>
        <taxon>Avena</taxon>
    </lineage>
</organism>
<proteinExistence type="predicted"/>
<accession>A0ACD5T7S2</accession>
<sequence>MLYKQCKCCTLGHSHSRPIQLQQWKSREPPSCSPTSMAHQSPPSGSARMHNKVKSHAHGEHKGSGRGGLSKMLRQHKARLYIIRRCVVMLLCCHD</sequence>
<protein>
    <submittedName>
        <fullName evidence="1">Uncharacterized protein</fullName>
    </submittedName>
</protein>